<evidence type="ECO:0000259" key="6">
    <source>
        <dbReference type="PROSITE" id="PS51898"/>
    </source>
</evidence>
<dbReference type="AlphaFoldDB" id="A0A7M2X318"/>
<dbReference type="RefSeq" id="WP_206295443.1">
    <property type="nucleotide sequence ID" value="NZ_CP063458.1"/>
</dbReference>
<evidence type="ECO:0000256" key="1">
    <source>
        <dbReference type="ARBA" id="ARBA00008857"/>
    </source>
</evidence>
<dbReference type="InterPro" id="IPR010998">
    <property type="entry name" value="Integrase_recombinase_N"/>
</dbReference>
<dbReference type="Pfam" id="PF00589">
    <property type="entry name" value="Phage_integrase"/>
    <property type="match status" value="1"/>
</dbReference>
<name>A0A7M2X318_9BACT</name>
<reference evidence="8 9" key="1">
    <citation type="submission" date="2020-10" db="EMBL/GenBank/DDBJ databases">
        <title>Wide distribution of Phycisphaera-like planctomycetes from WD2101 soil group in peatlands and genome analysis of the first cultivated representative.</title>
        <authorList>
            <person name="Dedysh S.N."/>
            <person name="Beletsky A.V."/>
            <person name="Ivanova A."/>
            <person name="Kulichevskaya I.S."/>
            <person name="Suzina N.E."/>
            <person name="Philippov D.A."/>
            <person name="Rakitin A.L."/>
            <person name="Mardanov A.V."/>
            <person name="Ravin N.V."/>
        </authorList>
    </citation>
    <scope>NUCLEOTIDE SEQUENCE [LARGE SCALE GENOMIC DNA]</scope>
    <source>
        <strain evidence="8 9">M1803</strain>
    </source>
</reference>
<dbReference type="Gene3D" id="1.10.150.130">
    <property type="match status" value="1"/>
</dbReference>
<accession>A0A7M2X318</accession>
<dbReference type="EMBL" id="CP063458">
    <property type="protein sequence ID" value="QOV92113.1"/>
    <property type="molecule type" value="Genomic_DNA"/>
</dbReference>
<dbReference type="Proteomes" id="UP000593765">
    <property type="component" value="Chromosome"/>
</dbReference>
<dbReference type="InterPro" id="IPR011010">
    <property type="entry name" value="DNA_brk_join_enz"/>
</dbReference>
<dbReference type="Gene3D" id="1.10.443.10">
    <property type="entry name" value="Intergrase catalytic core"/>
    <property type="match status" value="1"/>
</dbReference>
<dbReference type="InterPro" id="IPR013762">
    <property type="entry name" value="Integrase-like_cat_sf"/>
</dbReference>
<dbReference type="GO" id="GO:0003677">
    <property type="term" value="F:DNA binding"/>
    <property type="evidence" value="ECO:0007669"/>
    <property type="project" value="UniProtKB-UniRule"/>
</dbReference>
<sequence length="315" mass="34960">MSSKSDSSPKVVFDPVIDGYLAYLGDVSRKAAGTVRDVRCTLRKIIGQMQESHPDVALWKLKLEDYIQWINQRRVAGQSGASLCKYLSHVRGLLEYAWRSGRSDRNVLDGFSLQDELRRVPPGALTEDEARRLIEACPATTVPQRRDRIIVLLLYGCGLRTDELCRLNLEDVSQERQELIVWKGKGDRQRVVPIPAGVFTELLAYLGQRGGKRGALIRTAAKSKRTSAKDVCEAVRKAAERAHMATRVTPKTLRHSYATHLMDRGVDLAIISSLMGHRSPAETGVYLHVLGDKPRVAVDRLSSAVQPVQGKGGEP</sequence>
<dbReference type="InterPro" id="IPR004107">
    <property type="entry name" value="Integrase_SAM-like_N"/>
</dbReference>
<keyword evidence="3 5" id="KW-0238">DNA-binding</keyword>
<dbReference type="KEGG" id="hbs:IPV69_12460"/>
<dbReference type="SUPFAM" id="SSF56349">
    <property type="entry name" value="DNA breaking-rejoining enzymes"/>
    <property type="match status" value="1"/>
</dbReference>
<dbReference type="PANTHER" id="PTHR30349:SF41">
    <property type="entry name" value="INTEGRASE_RECOMBINASE PROTEIN MJ0367-RELATED"/>
    <property type="match status" value="1"/>
</dbReference>
<evidence type="ECO:0000259" key="7">
    <source>
        <dbReference type="PROSITE" id="PS51900"/>
    </source>
</evidence>
<proteinExistence type="inferred from homology"/>
<dbReference type="GO" id="GO:0015074">
    <property type="term" value="P:DNA integration"/>
    <property type="evidence" value="ECO:0007669"/>
    <property type="project" value="UniProtKB-KW"/>
</dbReference>
<dbReference type="GO" id="GO:0006310">
    <property type="term" value="P:DNA recombination"/>
    <property type="evidence" value="ECO:0007669"/>
    <property type="project" value="UniProtKB-KW"/>
</dbReference>
<dbReference type="InterPro" id="IPR002104">
    <property type="entry name" value="Integrase_catalytic"/>
</dbReference>
<comment type="similarity">
    <text evidence="1">Belongs to the 'phage' integrase family.</text>
</comment>
<keyword evidence="4" id="KW-0233">DNA recombination</keyword>
<keyword evidence="2" id="KW-0229">DNA integration</keyword>
<evidence type="ECO:0000256" key="4">
    <source>
        <dbReference type="ARBA" id="ARBA00023172"/>
    </source>
</evidence>
<evidence type="ECO:0000313" key="9">
    <source>
        <dbReference type="Proteomes" id="UP000593765"/>
    </source>
</evidence>
<feature type="domain" description="Tyr recombinase" evidence="6">
    <location>
        <begin position="120"/>
        <end position="299"/>
    </location>
</feature>
<dbReference type="Pfam" id="PF02899">
    <property type="entry name" value="Phage_int_SAM_1"/>
    <property type="match status" value="1"/>
</dbReference>
<gene>
    <name evidence="8" type="ORF">IPV69_12460</name>
</gene>
<evidence type="ECO:0000256" key="5">
    <source>
        <dbReference type="PROSITE-ProRule" id="PRU01248"/>
    </source>
</evidence>
<evidence type="ECO:0000313" key="8">
    <source>
        <dbReference type="EMBL" id="QOV92113.1"/>
    </source>
</evidence>
<evidence type="ECO:0000256" key="3">
    <source>
        <dbReference type="ARBA" id="ARBA00023125"/>
    </source>
</evidence>
<feature type="domain" description="Core-binding (CB)" evidence="7">
    <location>
        <begin position="11"/>
        <end position="98"/>
    </location>
</feature>
<dbReference type="PANTHER" id="PTHR30349">
    <property type="entry name" value="PHAGE INTEGRASE-RELATED"/>
    <property type="match status" value="1"/>
</dbReference>
<dbReference type="InterPro" id="IPR044068">
    <property type="entry name" value="CB"/>
</dbReference>
<protein>
    <submittedName>
        <fullName evidence="8">Tyrosine-type recombinase/integrase</fullName>
    </submittedName>
</protein>
<dbReference type="PROSITE" id="PS51898">
    <property type="entry name" value="TYR_RECOMBINASE"/>
    <property type="match status" value="1"/>
</dbReference>
<keyword evidence="9" id="KW-1185">Reference proteome</keyword>
<dbReference type="InterPro" id="IPR050090">
    <property type="entry name" value="Tyrosine_recombinase_XerCD"/>
</dbReference>
<organism evidence="8 9">
    <name type="scientific">Humisphaera borealis</name>
    <dbReference type="NCBI Taxonomy" id="2807512"/>
    <lineage>
        <taxon>Bacteria</taxon>
        <taxon>Pseudomonadati</taxon>
        <taxon>Planctomycetota</taxon>
        <taxon>Phycisphaerae</taxon>
        <taxon>Tepidisphaerales</taxon>
        <taxon>Tepidisphaeraceae</taxon>
        <taxon>Humisphaera</taxon>
    </lineage>
</organism>
<evidence type="ECO:0000256" key="2">
    <source>
        <dbReference type="ARBA" id="ARBA00022908"/>
    </source>
</evidence>
<dbReference type="PROSITE" id="PS51900">
    <property type="entry name" value="CB"/>
    <property type="match status" value="1"/>
</dbReference>